<organism evidence="2 3">
    <name type="scientific">Stegodyphus mimosarum</name>
    <name type="common">African social velvet spider</name>
    <dbReference type="NCBI Taxonomy" id="407821"/>
    <lineage>
        <taxon>Eukaryota</taxon>
        <taxon>Metazoa</taxon>
        <taxon>Ecdysozoa</taxon>
        <taxon>Arthropoda</taxon>
        <taxon>Chelicerata</taxon>
        <taxon>Arachnida</taxon>
        <taxon>Araneae</taxon>
        <taxon>Araneomorphae</taxon>
        <taxon>Entelegynae</taxon>
        <taxon>Eresoidea</taxon>
        <taxon>Eresidae</taxon>
        <taxon>Stegodyphus</taxon>
    </lineage>
</organism>
<evidence type="ECO:0000313" key="2">
    <source>
        <dbReference type="EMBL" id="KFM81689.1"/>
    </source>
</evidence>
<dbReference type="AlphaFoldDB" id="A0A087UWF0"/>
<proteinExistence type="predicted"/>
<feature type="compositionally biased region" description="Basic and acidic residues" evidence="1">
    <location>
        <begin position="185"/>
        <end position="195"/>
    </location>
</feature>
<gene>
    <name evidence="2" type="ORF">X975_16543</name>
</gene>
<sequence>MIFKVVVMSMMCVSKLQERDHSDASVAAAFCLALFSYVVHKTTKCLLTSIYELKPKETEFQKADVDTMNISSKLDATVAKEVLNDISSGEVENKENVAKRLSGKKMNLKKISVRHLRTLRRRRKMSSTSQEDSELSEEGEIADLPESDEESALMNSDVSQTGSCSSESLSENEDELLLEQNNINNEEKHKRDVNSDKNFIVANGSTDITSNGEAKEASYNADTERYSAD</sequence>
<feature type="region of interest" description="Disordered" evidence="1">
    <location>
        <begin position="119"/>
        <end position="229"/>
    </location>
</feature>
<feature type="non-terminal residue" evidence="2">
    <location>
        <position position="229"/>
    </location>
</feature>
<dbReference type="EMBL" id="KK121993">
    <property type="protein sequence ID" value="KFM81689.1"/>
    <property type="molecule type" value="Genomic_DNA"/>
</dbReference>
<feature type="compositionally biased region" description="Acidic residues" evidence="1">
    <location>
        <begin position="131"/>
        <end position="151"/>
    </location>
</feature>
<reference evidence="2 3" key="1">
    <citation type="submission" date="2013-11" db="EMBL/GenBank/DDBJ databases">
        <title>Genome sequencing of Stegodyphus mimosarum.</title>
        <authorList>
            <person name="Bechsgaard J."/>
        </authorList>
    </citation>
    <scope>NUCLEOTIDE SEQUENCE [LARGE SCALE GENOMIC DNA]</scope>
</reference>
<name>A0A087UWF0_STEMI</name>
<feature type="compositionally biased region" description="Polar residues" evidence="1">
    <location>
        <begin position="203"/>
        <end position="212"/>
    </location>
</feature>
<dbReference type="Proteomes" id="UP000054359">
    <property type="component" value="Unassembled WGS sequence"/>
</dbReference>
<feature type="compositionally biased region" description="Polar residues" evidence="1">
    <location>
        <begin position="153"/>
        <end position="162"/>
    </location>
</feature>
<keyword evidence="3" id="KW-1185">Reference proteome</keyword>
<evidence type="ECO:0000256" key="1">
    <source>
        <dbReference type="SAM" id="MobiDB-lite"/>
    </source>
</evidence>
<protein>
    <submittedName>
        <fullName evidence="2">Uncharacterized protein</fullName>
    </submittedName>
</protein>
<evidence type="ECO:0000313" key="3">
    <source>
        <dbReference type="Proteomes" id="UP000054359"/>
    </source>
</evidence>
<accession>A0A087UWF0</accession>